<dbReference type="eggNOG" id="COG4118">
    <property type="taxonomic scope" value="Bacteria"/>
</dbReference>
<dbReference type="Pfam" id="PF10047">
    <property type="entry name" value="DUF2281"/>
    <property type="match status" value="1"/>
</dbReference>
<dbReference type="AlphaFoldDB" id="K9TNH8"/>
<sequence length="74" mass="8542">MQKVDITQATTQISSWLESALKGEEIIITQNNQPILKLSQFPQVAKKRQRGSAKGQIWMSPDFDEPLEDFQEYM</sequence>
<dbReference type="PATRIC" id="fig|56110.3.peg.4893"/>
<dbReference type="OrthoDB" id="9800503at2"/>
<evidence type="ECO:0000256" key="1">
    <source>
        <dbReference type="ARBA" id="ARBA00009981"/>
    </source>
</evidence>
<accession>K9TNH8</accession>
<comment type="similarity">
    <text evidence="1">Belongs to the phD/YefM antitoxin family.</text>
</comment>
<gene>
    <name evidence="3" type="ORF">Oscil6304_4043</name>
</gene>
<dbReference type="RefSeq" id="WP_015150198.1">
    <property type="nucleotide sequence ID" value="NC_019693.1"/>
</dbReference>
<dbReference type="Proteomes" id="UP000010367">
    <property type="component" value="Chromosome"/>
</dbReference>
<dbReference type="HOGENOM" id="CLU_163140_3_2_3"/>
<dbReference type="STRING" id="56110.Oscil6304_4043"/>
<evidence type="ECO:0000313" key="3">
    <source>
        <dbReference type="EMBL" id="AFY83574.1"/>
    </source>
</evidence>
<dbReference type="PANTHER" id="PTHR35377:SF4">
    <property type="entry name" value="PREVENT-HOST-DEATH FAMILY PROTEIN"/>
    <property type="match status" value="1"/>
</dbReference>
<keyword evidence="4" id="KW-1185">Reference proteome</keyword>
<proteinExistence type="inferred from homology"/>
<name>K9TNH8_9CYAN</name>
<dbReference type="InterPro" id="IPR036165">
    <property type="entry name" value="YefM-like_sf"/>
</dbReference>
<organism evidence="3 4">
    <name type="scientific">Oscillatoria acuminata PCC 6304</name>
    <dbReference type="NCBI Taxonomy" id="56110"/>
    <lineage>
        <taxon>Bacteria</taxon>
        <taxon>Bacillati</taxon>
        <taxon>Cyanobacteriota</taxon>
        <taxon>Cyanophyceae</taxon>
        <taxon>Oscillatoriophycideae</taxon>
        <taxon>Oscillatoriales</taxon>
        <taxon>Oscillatoriaceae</taxon>
        <taxon>Oscillatoria</taxon>
    </lineage>
</organism>
<protein>
    <submittedName>
        <fullName evidence="3">Antitoxin of toxin-antitoxin stability system</fullName>
    </submittedName>
</protein>
<dbReference type="PANTHER" id="PTHR35377">
    <property type="entry name" value="ANTITOXIN VAPB49-RELATED-RELATED"/>
    <property type="match status" value="1"/>
</dbReference>
<dbReference type="InterPro" id="IPR051416">
    <property type="entry name" value="phD-YefM_TA_antitoxins"/>
</dbReference>
<dbReference type="InParanoid" id="K9TNH8"/>
<reference evidence="3 4" key="1">
    <citation type="submission" date="2012-06" db="EMBL/GenBank/DDBJ databases">
        <title>Finished chromosome of genome of Oscillatoria acuminata PCC 6304.</title>
        <authorList>
            <consortium name="US DOE Joint Genome Institute"/>
            <person name="Gugger M."/>
            <person name="Coursin T."/>
            <person name="Rippka R."/>
            <person name="Tandeau De Marsac N."/>
            <person name="Huntemann M."/>
            <person name="Wei C.-L."/>
            <person name="Han J."/>
            <person name="Detter J.C."/>
            <person name="Han C."/>
            <person name="Tapia R."/>
            <person name="Davenport K."/>
            <person name="Daligault H."/>
            <person name="Erkkila T."/>
            <person name="Gu W."/>
            <person name="Munk A.C.C."/>
            <person name="Teshima H."/>
            <person name="Xu Y."/>
            <person name="Chain P."/>
            <person name="Chen A."/>
            <person name="Krypides N."/>
            <person name="Mavromatis K."/>
            <person name="Markowitz V."/>
            <person name="Szeto E."/>
            <person name="Ivanova N."/>
            <person name="Mikhailova N."/>
            <person name="Ovchinnikova G."/>
            <person name="Pagani I."/>
            <person name="Pati A."/>
            <person name="Goodwin L."/>
            <person name="Peters L."/>
            <person name="Pitluck S."/>
            <person name="Woyke T."/>
            <person name="Kerfeld C."/>
        </authorList>
    </citation>
    <scope>NUCLEOTIDE SEQUENCE [LARGE SCALE GENOMIC DNA]</scope>
    <source>
        <strain evidence="3 4">PCC 6304</strain>
    </source>
</reference>
<dbReference type="SUPFAM" id="SSF143120">
    <property type="entry name" value="YefM-like"/>
    <property type="match status" value="1"/>
</dbReference>
<dbReference type="KEGG" id="oac:Oscil6304_4043"/>
<feature type="domain" description="DUF2281" evidence="2">
    <location>
        <begin position="43"/>
        <end position="73"/>
    </location>
</feature>
<evidence type="ECO:0000259" key="2">
    <source>
        <dbReference type="Pfam" id="PF10047"/>
    </source>
</evidence>
<dbReference type="InterPro" id="IPR018739">
    <property type="entry name" value="DUF2281"/>
</dbReference>
<evidence type="ECO:0000313" key="4">
    <source>
        <dbReference type="Proteomes" id="UP000010367"/>
    </source>
</evidence>
<dbReference type="EMBL" id="CP003607">
    <property type="protein sequence ID" value="AFY83574.1"/>
    <property type="molecule type" value="Genomic_DNA"/>
</dbReference>